<dbReference type="EMBL" id="JAAVLR010000002">
    <property type="protein sequence ID" value="NKC29056.1"/>
    <property type="molecule type" value="Genomic_DNA"/>
</dbReference>
<dbReference type="InterPro" id="IPR001424">
    <property type="entry name" value="SOD_Cu_Zn_dom"/>
</dbReference>
<dbReference type="InterPro" id="IPR024134">
    <property type="entry name" value="SOD_Cu/Zn_/chaperone"/>
</dbReference>
<evidence type="ECO:0000259" key="4">
    <source>
        <dbReference type="Pfam" id="PF00080"/>
    </source>
</evidence>
<organism evidence="5 6">
    <name type="scientific">Brucella ciceri</name>
    <dbReference type="NCBI Taxonomy" id="391287"/>
    <lineage>
        <taxon>Bacteria</taxon>
        <taxon>Pseudomonadati</taxon>
        <taxon>Pseudomonadota</taxon>
        <taxon>Alphaproteobacteria</taxon>
        <taxon>Hyphomicrobiales</taxon>
        <taxon>Brucellaceae</taxon>
        <taxon>Brucella/Ochrobactrum group</taxon>
        <taxon>Brucella</taxon>
    </lineage>
</organism>
<keyword evidence="3" id="KW-0732">Signal</keyword>
<dbReference type="Gene3D" id="2.60.40.200">
    <property type="entry name" value="Superoxide dismutase, copper/zinc binding domain"/>
    <property type="match status" value="1"/>
</dbReference>
<protein>
    <submittedName>
        <fullName evidence="5">Superoxide dismutase [Cu-Zn] SodC2</fullName>
    </submittedName>
</protein>
<feature type="domain" description="Superoxide dismutase copper/zinc binding" evidence="4">
    <location>
        <begin position="39"/>
        <end position="170"/>
    </location>
</feature>
<dbReference type="SUPFAM" id="SSF49329">
    <property type="entry name" value="Cu,Zn superoxide dismutase-like"/>
    <property type="match status" value="1"/>
</dbReference>
<dbReference type="InterPro" id="IPR036423">
    <property type="entry name" value="SOD-like_Cu/Zn_dom_sf"/>
</dbReference>
<dbReference type="PROSITE" id="PS00087">
    <property type="entry name" value="SOD_CU_ZN_1"/>
    <property type="match status" value="1"/>
</dbReference>
<dbReference type="Pfam" id="PF00080">
    <property type="entry name" value="Sod_Cu"/>
    <property type="match status" value="1"/>
</dbReference>
<dbReference type="NCBIfam" id="NF007628">
    <property type="entry name" value="PRK10290.1"/>
    <property type="match status" value="1"/>
</dbReference>
<evidence type="ECO:0000256" key="2">
    <source>
        <dbReference type="SAM" id="MobiDB-lite"/>
    </source>
</evidence>
<keyword evidence="6" id="KW-1185">Reference proteome</keyword>
<dbReference type="Proteomes" id="UP000568486">
    <property type="component" value="Unassembled WGS sequence"/>
</dbReference>
<feature type="chain" id="PRO_5046796529" evidence="3">
    <location>
        <begin position="20"/>
        <end position="192"/>
    </location>
</feature>
<evidence type="ECO:0000313" key="5">
    <source>
        <dbReference type="EMBL" id="NKC29056.1"/>
    </source>
</evidence>
<comment type="caution">
    <text evidence="5">The sequence shown here is derived from an EMBL/GenBank/DDBJ whole genome shotgun (WGS) entry which is preliminary data.</text>
</comment>
<proteinExistence type="inferred from homology"/>
<sequence>MQPFLIASAMMLLAVPAIAADMSVKLYEALPTGQGKEIGTVTISQMDAGLLFKTNLRGLPAGEHGFHVHEKGSCAPAEQDGKTVPAQSAGGHYDPSHSKHHMGPEGEGHLGDLPLLEADAQGNVTQSVTAPRLRSLDEIKGRALMVHVGGDNYSDKPKPLGGGGARFACGSSNNRYPQFSMRILEPSENREM</sequence>
<gene>
    <name evidence="5" type="ORF">HED52_20365</name>
</gene>
<dbReference type="PANTHER" id="PTHR10003">
    <property type="entry name" value="SUPEROXIDE DISMUTASE CU-ZN -RELATED"/>
    <property type="match status" value="1"/>
</dbReference>
<name>A0ABX1DWD5_9HYPH</name>
<feature type="region of interest" description="Disordered" evidence="2">
    <location>
        <begin position="71"/>
        <end position="107"/>
    </location>
</feature>
<feature type="compositionally biased region" description="Basic and acidic residues" evidence="2">
    <location>
        <begin position="94"/>
        <end position="107"/>
    </location>
</feature>
<evidence type="ECO:0000256" key="1">
    <source>
        <dbReference type="ARBA" id="ARBA00010457"/>
    </source>
</evidence>
<feature type="signal peptide" evidence="3">
    <location>
        <begin position="1"/>
        <end position="19"/>
    </location>
</feature>
<evidence type="ECO:0000256" key="3">
    <source>
        <dbReference type="SAM" id="SignalP"/>
    </source>
</evidence>
<dbReference type="CDD" id="cd00305">
    <property type="entry name" value="Cu-Zn_Superoxide_Dismutase"/>
    <property type="match status" value="1"/>
</dbReference>
<comment type="similarity">
    <text evidence="1">Belongs to the Cu-Zn superoxide dismutase family.</text>
</comment>
<reference evidence="5 6" key="1">
    <citation type="submission" date="2020-03" db="EMBL/GenBank/DDBJ databases">
        <title>Whole genome sequencing of clinical and environmental type strains of Ochrobactrum.</title>
        <authorList>
            <person name="Dharne M."/>
        </authorList>
    </citation>
    <scope>NUCLEOTIDE SEQUENCE [LARGE SCALE GENOMIC DNA]</scope>
    <source>
        <strain evidence="5 6">DSM 22292</strain>
    </source>
</reference>
<accession>A0ABX1DWD5</accession>
<evidence type="ECO:0000313" key="6">
    <source>
        <dbReference type="Proteomes" id="UP000568486"/>
    </source>
</evidence>
<dbReference type="InterPro" id="IPR018152">
    <property type="entry name" value="SOD_Cu/Zn_BS"/>
</dbReference>